<evidence type="ECO:0000256" key="1">
    <source>
        <dbReference type="ARBA" id="ARBA00022723"/>
    </source>
</evidence>
<keyword evidence="1" id="KW-0479">Metal-binding</keyword>
<feature type="domain" description="Tyrosinase copper-binding" evidence="4">
    <location>
        <begin position="251"/>
        <end position="262"/>
    </location>
</feature>
<accession>A0A9P6AJY1</accession>
<dbReference type="Pfam" id="PF00264">
    <property type="entry name" value="Tyrosinase"/>
    <property type="match status" value="1"/>
</dbReference>
<evidence type="ECO:0000259" key="3">
    <source>
        <dbReference type="PROSITE" id="PS00497"/>
    </source>
</evidence>
<organism evidence="5 6">
    <name type="scientific">Hydnum rufescens UP504</name>
    <dbReference type="NCBI Taxonomy" id="1448309"/>
    <lineage>
        <taxon>Eukaryota</taxon>
        <taxon>Fungi</taxon>
        <taxon>Dikarya</taxon>
        <taxon>Basidiomycota</taxon>
        <taxon>Agaricomycotina</taxon>
        <taxon>Agaricomycetes</taxon>
        <taxon>Cantharellales</taxon>
        <taxon>Hydnaceae</taxon>
        <taxon>Hydnum</taxon>
    </lineage>
</organism>
<keyword evidence="6" id="KW-1185">Reference proteome</keyword>
<dbReference type="EMBL" id="MU129088">
    <property type="protein sequence ID" value="KAF9507192.1"/>
    <property type="molecule type" value="Genomic_DNA"/>
</dbReference>
<proteinExistence type="predicted"/>
<evidence type="ECO:0000259" key="4">
    <source>
        <dbReference type="PROSITE" id="PS00498"/>
    </source>
</evidence>
<dbReference type="PANTHER" id="PTHR11474:SF126">
    <property type="entry name" value="TYROSINASE-LIKE PROTEIN TYR-1-RELATED"/>
    <property type="match status" value="1"/>
</dbReference>
<name>A0A9P6AJY1_9AGAM</name>
<dbReference type="PROSITE" id="PS00498">
    <property type="entry name" value="TYROSINASE_2"/>
    <property type="match status" value="1"/>
</dbReference>
<dbReference type="OrthoDB" id="6132182at2759"/>
<dbReference type="Proteomes" id="UP000886523">
    <property type="component" value="Unassembled WGS sequence"/>
</dbReference>
<dbReference type="GO" id="GO:0016491">
    <property type="term" value="F:oxidoreductase activity"/>
    <property type="evidence" value="ECO:0007669"/>
    <property type="project" value="InterPro"/>
</dbReference>
<comment type="caution">
    <text evidence="5">The sequence shown here is derived from an EMBL/GenBank/DDBJ whole genome shotgun (WGS) entry which is preliminary data.</text>
</comment>
<evidence type="ECO:0000256" key="2">
    <source>
        <dbReference type="ARBA" id="ARBA00023008"/>
    </source>
</evidence>
<sequence length="334" mass="37722">MEPSAAAEFLAKCTKPALRKEWRALPYAHQKHFIYAIKCLSSLPHDPGLNPTGATPGVPPIAPNSSRYDDVVYTHMDAVDSAHFTGRFLAWHRLFLYTFETLLREECNYQGYVPYWDWTLDDYKDIKHASIWSSDPVVGLGTFPDSTEDLTVGTGAFRDLIRAYPIPHRIERNYTPRPFEIQRFPWVFDLPQKEANSTQTPAEWKKMVTSFVGNYTAFQAYVDGFRAEGVHTSTHLSIGGDVSDISHSPNDPVFFLLHGQLDRLWASWQAHDPRNARAIGGGESQDLTNFDQYPTGNGVDVTENTVVYMSNLGPDARVKDVLDTKGGYLCYEYA</sequence>
<dbReference type="AlphaFoldDB" id="A0A9P6AJY1"/>
<gene>
    <name evidence="5" type="ORF">BS47DRAFT_1377967</name>
</gene>
<feature type="domain" description="Tyrosinase copper-binding" evidence="3">
    <location>
        <begin position="83"/>
        <end position="100"/>
    </location>
</feature>
<dbReference type="PROSITE" id="PS00497">
    <property type="entry name" value="TYROSINASE_1"/>
    <property type="match status" value="1"/>
</dbReference>
<dbReference type="SUPFAM" id="SSF48056">
    <property type="entry name" value="Di-copper centre-containing domain"/>
    <property type="match status" value="1"/>
</dbReference>
<dbReference type="Gene3D" id="1.10.1280.10">
    <property type="entry name" value="Di-copper center containing domain from catechol oxidase"/>
    <property type="match status" value="1"/>
</dbReference>
<dbReference type="GO" id="GO:0046872">
    <property type="term" value="F:metal ion binding"/>
    <property type="evidence" value="ECO:0007669"/>
    <property type="project" value="UniProtKB-KW"/>
</dbReference>
<dbReference type="InterPro" id="IPR008922">
    <property type="entry name" value="Di-copper_centre_dom_sf"/>
</dbReference>
<dbReference type="PANTHER" id="PTHR11474">
    <property type="entry name" value="TYROSINASE FAMILY MEMBER"/>
    <property type="match status" value="1"/>
</dbReference>
<dbReference type="InterPro" id="IPR050316">
    <property type="entry name" value="Tyrosinase/Hemocyanin"/>
</dbReference>
<evidence type="ECO:0000313" key="6">
    <source>
        <dbReference type="Proteomes" id="UP000886523"/>
    </source>
</evidence>
<dbReference type="PRINTS" id="PR00092">
    <property type="entry name" value="TYROSINASE"/>
</dbReference>
<dbReference type="InterPro" id="IPR002227">
    <property type="entry name" value="Tyrosinase_Cu-bd"/>
</dbReference>
<reference evidence="5" key="1">
    <citation type="journal article" date="2020" name="Nat. Commun.">
        <title>Large-scale genome sequencing of mycorrhizal fungi provides insights into the early evolution of symbiotic traits.</title>
        <authorList>
            <person name="Miyauchi S."/>
            <person name="Kiss E."/>
            <person name="Kuo A."/>
            <person name="Drula E."/>
            <person name="Kohler A."/>
            <person name="Sanchez-Garcia M."/>
            <person name="Morin E."/>
            <person name="Andreopoulos B."/>
            <person name="Barry K.W."/>
            <person name="Bonito G."/>
            <person name="Buee M."/>
            <person name="Carver A."/>
            <person name="Chen C."/>
            <person name="Cichocki N."/>
            <person name="Clum A."/>
            <person name="Culley D."/>
            <person name="Crous P.W."/>
            <person name="Fauchery L."/>
            <person name="Girlanda M."/>
            <person name="Hayes R.D."/>
            <person name="Keri Z."/>
            <person name="LaButti K."/>
            <person name="Lipzen A."/>
            <person name="Lombard V."/>
            <person name="Magnuson J."/>
            <person name="Maillard F."/>
            <person name="Murat C."/>
            <person name="Nolan M."/>
            <person name="Ohm R.A."/>
            <person name="Pangilinan J."/>
            <person name="Pereira M.F."/>
            <person name="Perotto S."/>
            <person name="Peter M."/>
            <person name="Pfister S."/>
            <person name="Riley R."/>
            <person name="Sitrit Y."/>
            <person name="Stielow J.B."/>
            <person name="Szollosi G."/>
            <person name="Zifcakova L."/>
            <person name="Stursova M."/>
            <person name="Spatafora J.W."/>
            <person name="Tedersoo L."/>
            <person name="Vaario L.M."/>
            <person name="Yamada A."/>
            <person name="Yan M."/>
            <person name="Wang P."/>
            <person name="Xu J."/>
            <person name="Bruns T."/>
            <person name="Baldrian P."/>
            <person name="Vilgalys R."/>
            <person name="Dunand C."/>
            <person name="Henrissat B."/>
            <person name="Grigoriev I.V."/>
            <person name="Hibbett D."/>
            <person name="Nagy L.G."/>
            <person name="Martin F.M."/>
        </authorList>
    </citation>
    <scope>NUCLEOTIDE SEQUENCE</scope>
    <source>
        <strain evidence="5">UP504</strain>
    </source>
</reference>
<evidence type="ECO:0000313" key="5">
    <source>
        <dbReference type="EMBL" id="KAF9507192.1"/>
    </source>
</evidence>
<protein>
    <recommendedName>
        <fullName evidence="3 4">Tyrosinase copper-binding domain-containing protein</fullName>
    </recommendedName>
</protein>
<keyword evidence="2" id="KW-0186">Copper</keyword>